<keyword evidence="3 8" id="KW-0812">Transmembrane</keyword>
<feature type="transmembrane region" description="Helical" evidence="8">
    <location>
        <begin position="156"/>
        <end position="175"/>
    </location>
</feature>
<dbReference type="PANTHER" id="PTHR20855:SF52">
    <property type="entry name" value="ADIPONECTIN RECEPTOR PROTEIN"/>
    <property type="match status" value="1"/>
</dbReference>
<evidence type="ECO:0000256" key="2">
    <source>
        <dbReference type="ARBA" id="ARBA00007018"/>
    </source>
</evidence>
<accession>A0A1E1LDD2</accession>
<sequence>MSAINHDEGVEAPLPTSTGLEDSMRSRKCATRGKPITCLLLWDQLPIWQQDNRHIFGGYRPASDSHYKSIHSLTYLHNETVNIYTHLIGMIATAVLCFVAFSIGRSRYSKSDYSDLLAVGTFFTSVILCLGTSALYHTLSNHSLKVNDICNKLDLLGIVLLIWGSMVSIIYYGWYCERNIKIAYCTMITVFGASCAYLTLSPKVRAPKWRAFRALMFVLLGLSAILPVVHGVFLYGMTVVNTRIVFVPWLLTEALMYILGAVVYAVRFPESSFPGNFDIWGSSHQIFHVLVVLGAAAHLVALVHSFDYNHTSGRCDHDFGAP</sequence>
<evidence type="ECO:0000313" key="9">
    <source>
        <dbReference type="EMBL" id="CZT08541.1"/>
    </source>
</evidence>
<dbReference type="EMBL" id="FJUX01000105">
    <property type="protein sequence ID" value="CZT08541.1"/>
    <property type="molecule type" value="Genomic_DNA"/>
</dbReference>
<organism evidence="9 10">
    <name type="scientific">Rhynchosporium agropyri</name>
    <dbReference type="NCBI Taxonomy" id="914238"/>
    <lineage>
        <taxon>Eukaryota</taxon>
        <taxon>Fungi</taxon>
        <taxon>Dikarya</taxon>
        <taxon>Ascomycota</taxon>
        <taxon>Pezizomycotina</taxon>
        <taxon>Leotiomycetes</taxon>
        <taxon>Helotiales</taxon>
        <taxon>Ploettnerulaceae</taxon>
        <taxon>Rhynchosporium</taxon>
    </lineage>
</organism>
<keyword evidence="10" id="KW-1185">Reference proteome</keyword>
<dbReference type="GO" id="GO:0006882">
    <property type="term" value="P:intracellular zinc ion homeostasis"/>
    <property type="evidence" value="ECO:0007669"/>
    <property type="project" value="TreeGrafter"/>
</dbReference>
<dbReference type="GO" id="GO:0046872">
    <property type="term" value="F:metal ion binding"/>
    <property type="evidence" value="ECO:0007669"/>
    <property type="project" value="UniProtKB-KW"/>
</dbReference>
<name>A0A1E1LDD2_9HELO</name>
<keyword evidence="6" id="KW-0479">Metal-binding</keyword>
<feature type="transmembrane region" description="Helical" evidence="8">
    <location>
        <begin position="286"/>
        <end position="304"/>
    </location>
</feature>
<feature type="binding site" evidence="6">
    <location>
        <position position="288"/>
    </location>
    <ligand>
        <name>Zn(2+)</name>
        <dbReference type="ChEBI" id="CHEBI:29105"/>
    </ligand>
</feature>
<feature type="binding site" evidence="6">
    <location>
        <position position="137"/>
    </location>
    <ligand>
        <name>Zn(2+)</name>
        <dbReference type="ChEBI" id="CHEBI:29105"/>
    </ligand>
</feature>
<evidence type="ECO:0000256" key="5">
    <source>
        <dbReference type="ARBA" id="ARBA00023136"/>
    </source>
</evidence>
<evidence type="ECO:0000256" key="8">
    <source>
        <dbReference type="SAM" id="Phobius"/>
    </source>
</evidence>
<protein>
    <submittedName>
        <fullName evidence="9">Related to adiponectin receptor protein 1</fullName>
    </submittedName>
</protein>
<dbReference type="Proteomes" id="UP000178912">
    <property type="component" value="Unassembled WGS sequence"/>
</dbReference>
<keyword evidence="9" id="KW-0675">Receptor</keyword>
<comment type="subcellular location">
    <subcellularLocation>
        <location evidence="1">Membrane</location>
        <topology evidence="1">Multi-pass membrane protein</topology>
    </subcellularLocation>
</comment>
<dbReference type="GO" id="GO:0016020">
    <property type="term" value="C:membrane"/>
    <property type="evidence" value="ECO:0007669"/>
    <property type="project" value="UniProtKB-SubCell"/>
</dbReference>
<keyword evidence="6" id="KW-0862">Zinc</keyword>
<keyword evidence="4 8" id="KW-1133">Transmembrane helix</keyword>
<feature type="region of interest" description="Disordered" evidence="7">
    <location>
        <begin position="1"/>
        <end position="26"/>
    </location>
</feature>
<dbReference type="InterPro" id="IPR004254">
    <property type="entry name" value="AdipoR/HlyIII-related"/>
</dbReference>
<evidence type="ECO:0000256" key="4">
    <source>
        <dbReference type="ARBA" id="ARBA00022989"/>
    </source>
</evidence>
<dbReference type="PANTHER" id="PTHR20855">
    <property type="entry name" value="ADIPOR/PROGESTIN RECEPTOR-RELATED"/>
    <property type="match status" value="1"/>
</dbReference>
<dbReference type="Pfam" id="PF03006">
    <property type="entry name" value="HlyIII"/>
    <property type="match status" value="1"/>
</dbReference>
<feature type="transmembrane region" description="Helical" evidence="8">
    <location>
        <begin position="83"/>
        <end position="104"/>
    </location>
</feature>
<evidence type="ECO:0000256" key="3">
    <source>
        <dbReference type="ARBA" id="ARBA00022692"/>
    </source>
</evidence>
<evidence type="ECO:0000256" key="1">
    <source>
        <dbReference type="ARBA" id="ARBA00004141"/>
    </source>
</evidence>
<proteinExistence type="inferred from homology"/>
<feature type="binding site" evidence="6">
    <location>
        <position position="284"/>
    </location>
    <ligand>
        <name>Zn(2+)</name>
        <dbReference type="ChEBI" id="CHEBI:29105"/>
    </ligand>
</feature>
<feature type="transmembrane region" description="Helical" evidence="8">
    <location>
        <begin position="116"/>
        <end position="136"/>
    </location>
</feature>
<reference evidence="10" key="1">
    <citation type="submission" date="2016-03" db="EMBL/GenBank/DDBJ databases">
        <authorList>
            <person name="Guldener U."/>
        </authorList>
    </citation>
    <scope>NUCLEOTIDE SEQUENCE [LARGE SCALE GENOMIC DNA]</scope>
    <source>
        <strain evidence="10">04CH-RAC-A.6.1</strain>
    </source>
</reference>
<feature type="transmembrane region" description="Helical" evidence="8">
    <location>
        <begin position="212"/>
        <end position="237"/>
    </location>
</feature>
<evidence type="ECO:0000256" key="7">
    <source>
        <dbReference type="SAM" id="MobiDB-lite"/>
    </source>
</evidence>
<gene>
    <name evidence="9" type="ORF">RAG0_13567</name>
</gene>
<dbReference type="GO" id="GO:0038023">
    <property type="term" value="F:signaling receptor activity"/>
    <property type="evidence" value="ECO:0007669"/>
    <property type="project" value="TreeGrafter"/>
</dbReference>
<dbReference type="OrthoDB" id="529367at2759"/>
<dbReference type="AlphaFoldDB" id="A0A1E1LDD2"/>
<evidence type="ECO:0000313" key="10">
    <source>
        <dbReference type="Proteomes" id="UP000178912"/>
    </source>
</evidence>
<evidence type="ECO:0000256" key="6">
    <source>
        <dbReference type="PIRSR" id="PIRSR604254-1"/>
    </source>
</evidence>
<feature type="transmembrane region" description="Helical" evidence="8">
    <location>
        <begin position="244"/>
        <end position="266"/>
    </location>
</feature>
<feature type="transmembrane region" description="Helical" evidence="8">
    <location>
        <begin position="182"/>
        <end position="200"/>
    </location>
</feature>
<keyword evidence="5 8" id="KW-0472">Membrane</keyword>
<comment type="similarity">
    <text evidence="2">Belongs to the ADIPOR family.</text>
</comment>